<dbReference type="SUPFAM" id="SSF51735">
    <property type="entry name" value="NAD(P)-binding Rossmann-fold domains"/>
    <property type="match status" value="1"/>
</dbReference>
<gene>
    <name evidence="3" type="ORF">YM304_28060</name>
</gene>
<organism evidence="3 4">
    <name type="scientific">Ilumatobacter coccineus (strain NBRC 103263 / KCTC 29153 / YM16-304)</name>
    <dbReference type="NCBI Taxonomy" id="1313172"/>
    <lineage>
        <taxon>Bacteria</taxon>
        <taxon>Bacillati</taxon>
        <taxon>Actinomycetota</taxon>
        <taxon>Acidimicrobiia</taxon>
        <taxon>Acidimicrobiales</taxon>
        <taxon>Ilumatobacteraceae</taxon>
        <taxon>Ilumatobacter</taxon>
    </lineage>
</organism>
<dbReference type="InterPro" id="IPR036291">
    <property type="entry name" value="NAD(P)-bd_dom_sf"/>
</dbReference>
<dbReference type="InterPro" id="IPR051783">
    <property type="entry name" value="NAD(P)-dependent_oxidoreduct"/>
</dbReference>
<dbReference type="OrthoDB" id="9787292at2"/>
<dbReference type="InterPro" id="IPR001509">
    <property type="entry name" value="Epimerase_deHydtase"/>
</dbReference>
<dbReference type="Gene3D" id="3.40.50.720">
    <property type="entry name" value="NAD(P)-binding Rossmann-like Domain"/>
    <property type="match status" value="1"/>
</dbReference>
<dbReference type="PANTHER" id="PTHR48079:SF6">
    <property type="entry name" value="NAD(P)-BINDING DOMAIN-CONTAINING PROTEIN-RELATED"/>
    <property type="match status" value="1"/>
</dbReference>
<accession>A0A6C7E9Q8</accession>
<evidence type="ECO:0000313" key="4">
    <source>
        <dbReference type="Proteomes" id="UP000011863"/>
    </source>
</evidence>
<sequence length="311" mass="33017">MRVFVAGGTGVIGSPLVERLVAGGHDVAASSRSRGGARTITEQGANGVVLDALDADAVRRAVVEFGPDVVMHQSTAIDSIDPKRLDECFAATNALRTTGTDNLVAAARAAGARRVIAQSFTGWTNQRGAARARTEDEPFDRDPDPAASESLAAIEHLERVVTGTPSLDGVVVRYGNLYGPRTSFDSGGDNHRAVIERQFRIVAGGRGVWSFVHVDDAVEATVLAMTGPPGVYNVVDDEPAAVREWLPDYAATIGAKPPRKAPGWIAKRMIGSHGLRLMTDISGSSNERAKAQLGWSLEHPTWRGHLGPRSV</sequence>
<dbReference type="GO" id="GO:0004029">
    <property type="term" value="F:aldehyde dehydrogenase (NAD+) activity"/>
    <property type="evidence" value="ECO:0007669"/>
    <property type="project" value="TreeGrafter"/>
</dbReference>
<feature type="compositionally biased region" description="Basic and acidic residues" evidence="1">
    <location>
        <begin position="132"/>
        <end position="144"/>
    </location>
</feature>
<dbReference type="GO" id="GO:0005737">
    <property type="term" value="C:cytoplasm"/>
    <property type="evidence" value="ECO:0007669"/>
    <property type="project" value="TreeGrafter"/>
</dbReference>
<name>A0A6C7E9Q8_ILUCY</name>
<reference evidence="3 4" key="1">
    <citation type="journal article" date="2013" name="Int. J. Syst. Evol. Microbiol.">
        <title>Ilumatobacter nonamiense sp. nov. and Ilumatobacter coccineum sp. nov., isolated from seashore sand.</title>
        <authorList>
            <person name="Matsumoto A."/>
            <person name="Kasai H."/>
            <person name="Matsuo Y."/>
            <person name="Shizuri Y."/>
            <person name="Ichikawa N."/>
            <person name="Fujita N."/>
            <person name="Omura S."/>
            <person name="Takahashi Y."/>
        </authorList>
    </citation>
    <scope>NUCLEOTIDE SEQUENCE [LARGE SCALE GENOMIC DNA]</scope>
    <source>
        <strain evidence="4">NBRC 103263 / KCTC 29153 / YM16-304</strain>
    </source>
</reference>
<keyword evidence="4" id="KW-1185">Reference proteome</keyword>
<evidence type="ECO:0000256" key="1">
    <source>
        <dbReference type="SAM" id="MobiDB-lite"/>
    </source>
</evidence>
<dbReference type="KEGG" id="aym:YM304_28060"/>
<dbReference type="RefSeq" id="WP_015442367.1">
    <property type="nucleotide sequence ID" value="NC_020520.1"/>
</dbReference>
<evidence type="ECO:0000259" key="2">
    <source>
        <dbReference type="Pfam" id="PF01370"/>
    </source>
</evidence>
<protein>
    <recommendedName>
        <fullName evidence="2">NAD-dependent epimerase/dehydratase domain-containing protein</fullName>
    </recommendedName>
</protein>
<dbReference type="EMBL" id="AP012057">
    <property type="protein sequence ID" value="BAN03120.1"/>
    <property type="molecule type" value="Genomic_DNA"/>
</dbReference>
<dbReference type="PANTHER" id="PTHR48079">
    <property type="entry name" value="PROTEIN YEEZ"/>
    <property type="match status" value="1"/>
</dbReference>
<feature type="region of interest" description="Disordered" evidence="1">
    <location>
        <begin position="127"/>
        <end position="146"/>
    </location>
</feature>
<evidence type="ECO:0000313" key="3">
    <source>
        <dbReference type="EMBL" id="BAN03120.1"/>
    </source>
</evidence>
<dbReference type="Pfam" id="PF01370">
    <property type="entry name" value="Epimerase"/>
    <property type="match status" value="1"/>
</dbReference>
<proteinExistence type="predicted"/>
<dbReference type="Proteomes" id="UP000011863">
    <property type="component" value="Chromosome"/>
</dbReference>
<feature type="domain" description="NAD-dependent epimerase/dehydratase" evidence="2">
    <location>
        <begin position="3"/>
        <end position="234"/>
    </location>
</feature>
<dbReference type="AlphaFoldDB" id="A0A6C7E9Q8"/>